<evidence type="ECO:0000256" key="2">
    <source>
        <dbReference type="ARBA" id="ARBA00022448"/>
    </source>
</evidence>
<evidence type="ECO:0000256" key="9">
    <source>
        <dbReference type="ARBA" id="ARBA00023237"/>
    </source>
</evidence>
<keyword evidence="5" id="KW-0732">Signal</keyword>
<comment type="similarity">
    <text evidence="10 11">Belongs to the TonB-dependent receptor family.</text>
</comment>
<keyword evidence="6 11" id="KW-0798">TonB box</keyword>
<dbReference type="Gene3D" id="2.40.170.20">
    <property type="entry name" value="TonB-dependent receptor, beta-barrel domain"/>
    <property type="match status" value="1"/>
</dbReference>
<dbReference type="Gene3D" id="2.170.130.10">
    <property type="entry name" value="TonB-dependent receptor, plug domain"/>
    <property type="match status" value="1"/>
</dbReference>
<name>A0A1N7QY58_9BACT</name>
<evidence type="ECO:0000256" key="10">
    <source>
        <dbReference type="PROSITE-ProRule" id="PRU01360"/>
    </source>
</evidence>
<dbReference type="Proteomes" id="UP000186917">
    <property type="component" value="Unassembled WGS sequence"/>
</dbReference>
<dbReference type="SUPFAM" id="SSF56935">
    <property type="entry name" value="Porins"/>
    <property type="match status" value="1"/>
</dbReference>
<dbReference type="InterPro" id="IPR039426">
    <property type="entry name" value="TonB-dep_rcpt-like"/>
</dbReference>
<dbReference type="PANTHER" id="PTHR30069">
    <property type="entry name" value="TONB-DEPENDENT OUTER MEMBRANE RECEPTOR"/>
    <property type="match status" value="1"/>
</dbReference>
<dbReference type="Pfam" id="PF00593">
    <property type="entry name" value="TonB_dep_Rec_b-barrel"/>
    <property type="match status" value="1"/>
</dbReference>
<keyword evidence="8" id="KW-0675">Receptor</keyword>
<dbReference type="Gene3D" id="2.60.40.1120">
    <property type="entry name" value="Carboxypeptidase-like, regulatory domain"/>
    <property type="match status" value="1"/>
</dbReference>
<dbReference type="OrthoDB" id="9768177at2"/>
<gene>
    <name evidence="14" type="ORF">SAMN05421788_107324</name>
</gene>
<evidence type="ECO:0000256" key="7">
    <source>
        <dbReference type="ARBA" id="ARBA00023136"/>
    </source>
</evidence>
<dbReference type="InterPro" id="IPR000531">
    <property type="entry name" value="Beta-barrel_TonB"/>
</dbReference>
<comment type="subcellular location">
    <subcellularLocation>
        <location evidence="1 10">Cell outer membrane</location>
        <topology evidence="1 10">Multi-pass membrane protein</topology>
    </subcellularLocation>
</comment>
<dbReference type="NCBIfam" id="TIGR04056">
    <property type="entry name" value="OMP_RagA_SusC"/>
    <property type="match status" value="1"/>
</dbReference>
<dbReference type="EMBL" id="FTOR01000007">
    <property type="protein sequence ID" value="SIT27813.1"/>
    <property type="molecule type" value="Genomic_DNA"/>
</dbReference>
<evidence type="ECO:0000259" key="13">
    <source>
        <dbReference type="Pfam" id="PF07715"/>
    </source>
</evidence>
<evidence type="ECO:0000256" key="6">
    <source>
        <dbReference type="ARBA" id="ARBA00023077"/>
    </source>
</evidence>
<dbReference type="InterPro" id="IPR037066">
    <property type="entry name" value="Plug_dom_sf"/>
</dbReference>
<feature type="domain" description="TonB-dependent receptor plug" evidence="13">
    <location>
        <begin position="153"/>
        <end position="261"/>
    </location>
</feature>
<dbReference type="Pfam" id="PF13620">
    <property type="entry name" value="CarboxypepD_reg"/>
    <property type="match status" value="1"/>
</dbReference>
<evidence type="ECO:0000256" key="1">
    <source>
        <dbReference type="ARBA" id="ARBA00004571"/>
    </source>
</evidence>
<dbReference type="InterPro" id="IPR023997">
    <property type="entry name" value="TonB-dep_OMP_SusC/RagA_CS"/>
</dbReference>
<evidence type="ECO:0000259" key="12">
    <source>
        <dbReference type="Pfam" id="PF00593"/>
    </source>
</evidence>
<dbReference type="GO" id="GO:0009279">
    <property type="term" value="C:cell outer membrane"/>
    <property type="evidence" value="ECO:0007669"/>
    <property type="project" value="UniProtKB-SubCell"/>
</dbReference>
<keyword evidence="7 10" id="KW-0472">Membrane</keyword>
<reference evidence="15" key="1">
    <citation type="submission" date="2017-01" db="EMBL/GenBank/DDBJ databases">
        <authorList>
            <person name="Varghese N."/>
            <person name="Submissions S."/>
        </authorList>
    </citation>
    <scope>NUCLEOTIDE SEQUENCE [LARGE SCALE GENOMIC DNA]</scope>
    <source>
        <strain evidence="15">DSM 21054</strain>
    </source>
</reference>
<organism evidence="14 15">
    <name type="scientific">Filimonas lacunae</name>
    <dbReference type="NCBI Taxonomy" id="477680"/>
    <lineage>
        <taxon>Bacteria</taxon>
        <taxon>Pseudomonadati</taxon>
        <taxon>Bacteroidota</taxon>
        <taxon>Chitinophagia</taxon>
        <taxon>Chitinophagales</taxon>
        <taxon>Chitinophagaceae</taxon>
        <taxon>Filimonas</taxon>
    </lineage>
</organism>
<evidence type="ECO:0000313" key="15">
    <source>
        <dbReference type="Proteomes" id="UP000186917"/>
    </source>
</evidence>
<dbReference type="InterPro" id="IPR008969">
    <property type="entry name" value="CarboxyPept-like_regulatory"/>
</dbReference>
<feature type="domain" description="TonB-dependent receptor-like beta-barrel" evidence="12">
    <location>
        <begin position="500"/>
        <end position="845"/>
    </location>
</feature>
<keyword evidence="9 10" id="KW-0998">Cell outer membrane</keyword>
<dbReference type="GO" id="GO:0015344">
    <property type="term" value="F:siderophore uptake transmembrane transporter activity"/>
    <property type="evidence" value="ECO:0007669"/>
    <property type="project" value="TreeGrafter"/>
</dbReference>
<dbReference type="NCBIfam" id="TIGR04057">
    <property type="entry name" value="SusC_RagA_signa"/>
    <property type="match status" value="1"/>
</dbReference>
<evidence type="ECO:0000256" key="4">
    <source>
        <dbReference type="ARBA" id="ARBA00022692"/>
    </source>
</evidence>
<evidence type="ECO:0000256" key="5">
    <source>
        <dbReference type="ARBA" id="ARBA00022729"/>
    </source>
</evidence>
<keyword evidence="2 10" id="KW-0813">Transport</keyword>
<evidence type="ECO:0000313" key="14">
    <source>
        <dbReference type="EMBL" id="SIT27813.1"/>
    </source>
</evidence>
<dbReference type="InterPro" id="IPR023996">
    <property type="entry name" value="TonB-dep_OMP_SusC/RagA"/>
</dbReference>
<accession>A0A1N7QY58</accession>
<dbReference type="SUPFAM" id="SSF49464">
    <property type="entry name" value="Carboxypeptidase regulatory domain-like"/>
    <property type="match status" value="1"/>
</dbReference>
<dbReference type="PANTHER" id="PTHR30069:SF29">
    <property type="entry name" value="HEMOGLOBIN AND HEMOGLOBIN-HAPTOGLOBIN-BINDING PROTEIN 1-RELATED"/>
    <property type="match status" value="1"/>
</dbReference>
<proteinExistence type="inferred from homology"/>
<evidence type="ECO:0000256" key="11">
    <source>
        <dbReference type="RuleBase" id="RU003357"/>
    </source>
</evidence>
<keyword evidence="4 10" id="KW-0812">Transmembrane</keyword>
<keyword evidence="3 10" id="KW-1134">Transmembrane beta strand</keyword>
<dbReference type="AlphaFoldDB" id="A0A1N7QY58"/>
<evidence type="ECO:0000256" key="8">
    <source>
        <dbReference type="ARBA" id="ARBA00023170"/>
    </source>
</evidence>
<dbReference type="GO" id="GO:0044718">
    <property type="term" value="P:siderophore transmembrane transport"/>
    <property type="evidence" value="ECO:0007669"/>
    <property type="project" value="TreeGrafter"/>
</dbReference>
<dbReference type="STRING" id="477680.SAMN05421788_107324"/>
<protein>
    <submittedName>
        <fullName evidence="14">TonB-linked outer membrane protein, SusC/RagA family</fullName>
    </submittedName>
</protein>
<dbReference type="InterPro" id="IPR036942">
    <property type="entry name" value="Beta-barrel_TonB_sf"/>
</dbReference>
<dbReference type="InterPro" id="IPR012910">
    <property type="entry name" value="Plug_dom"/>
</dbReference>
<sequence length="1075" mass="117897">MYRNALRSVRATYCPNITKMEKKATMQIKTIRLLVTALLLTGIAQAQTGARVKGKVLDENGAGLAGATVNVTNNANNKTVNTVTDNKGNFTLEDLDKTFLYHFYFTATGYKPDTVKNFKVSAGDNNSLLIRMHAAVNALNEVVVVGYGTQSRSRVTGAITSLKSEELNKYASGSFGQQLAGRAAGIQINDASALPGTDPQIVIRGISTLTAGTFPLIVVDGFPLSEGSSLNAINAQDIETIDILKDPSSAAIYGSRAANGVILITTKSGKGDKTKLSFDAYTGFQERSDKVKLMDGYQYAQYSTEARNWGYMSKDQAHRTLNDDVATRKANGATARDYVLNYVGPWLGKQSGLTNTNWLDAIFKTAPVNNYNLSLSGNNSKTSYYISGNYFNQQGIILNTGLERFSGVVKVNSQPTDWLKVGISVNPSYNIQKFYKNDASRNSDPLAATLIMYPFFPVYNADGSLAISQQIKANTPEDGALGENPVAIMKMTTYNRNFFRNFGNAFLEFKLAKGLRFKTMLGGDYTGTNINYYTPSNVGAYRTAAPKPAAASATNAAVWNYITENTLTYSKTFGKHDINLLAGYSFQKENGDSTVVNGTNIPDDNLQNISGATSFSATKSAYTWSQLSYLSRLQYAFADRYLFTAAIRRDGSSRFGQNSKYGYFPSLTAGWIISKEYFMQGLSWLNLLKLRATWGKAGNNQIGAYGSQALVTQENYVYGNTLAPGYAATTAPNANLSWETKTAFNVGFDASIYKRFSVTLNYYHTTTSNLLLNVPVPAQSGYVTSLQNIGKVKNSGLELEFSGNDIQLGPVKWSYSANVTSNKNQVLALAQGQQQIYTGKNSAFLTKVGGSIAEMYGYDVTGVYKSQADIDNTPHIAGTVVGDYIMRDLTNDGKITTADRRGFGSYSPKLVYGFSSDFSYKNFDFSFSITGLTGRKIYDNSLWLMESGESFGVGNQYYFQNRWDPNDNPNGFLARPTTNLSANRLNAQASNQFFYDAHYLRVRMIQLGYNLPARLLLKNRITECRVYVSANNPFLFTPYRGFNPDATSSNVLTSGAADSNYPVARSFQVGMHLVL</sequence>
<dbReference type="Pfam" id="PF07715">
    <property type="entry name" value="Plug"/>
    <property type="match status" value="1"/>
</dbReference>
<keyword evidence="15" id="KW-1185">Reference proteome</keyword>
<dbReference type="PROSITE" id="PS52016">
    <property type="entry name" value="TONB_DEPENDENT_REC_3"/>
    <property type="match status" value="1"/>
</dbReference>
<evidence type="ECO:0000256" key="3">
    <source>
        <dbReference type="ARBA" id="ARBA00022452"/>
    </source>
</evidence>